<evidence type="ECO:0000259" key="2">
    <source>
        <dbReference type="Pfam" id="PF06724"/>
    </source>
</evidence>
<feature type="transmembrane region" description="Helical" evidence="1">
    <location>
        <begin position="60"/>
        <end position="82"/>
    </location>
</feature>
<keyword evidence="1" id="KW-1133">Transmembrane helix</keyword>
<organism evidence="3 4">
    <name type="scientific">Kribbella caucasensis</name>
    <dbReference type="NCBI Taxonomy" id="2512215"/>
    <lineage>
        <taxon>Bacteria</taxon>
        <taxon>Bacillati</taxon>
        <taxon>Actinomycetota</taxon>
        <taxon>Actinomycetes</taxon>
        <taxon>Propionibacteriales</taxon>
        <taxon>Kribbellaceae</taxon>
        <taxon>Kribbella</taxon>
    </lineage>
</organism>
<proteinExistence type="predicted"/>
<keyword evidence="1" id="KW-0812">Transmembrane</keyword>
<keyword evidence="1" id="KW-0472">Membrane</keyword>
<dbReference type="Proteomes" id="UP000295388">
    <property type="component" value="Unassembled WGS sequence"/>
</dbReference>
<comment type="caution">
    <text evidence="3">The sequence shown here is derived from an EMBL/GenBank/DDBJ whole genome shotgun (WGS) entry which is preliminary data.</text>
</comment>
<feature type="transmembrane region" description="Helical" evidence="1">
    <location>
        <begin position="225"/>
        <end position="248"/>
    </location>
</feature>
<reference evidence="3 4" key="1">
    <citation type="submission" date="2019-03" db="EMBL/GenBank/DDBJ databases">
        <title>Genomic Encyclopedia of Type Strains, Phase III (KMG-III): the genomes of soil and plant-associated and newly described type strains.</title>
        <authorList>
            <person name="Whitman W."/>
        </authorList>
    </citation>
    <scope>NUCLEOTIDE SEQUENCE [LARGE SCALE GENOMIC DNA]</scope>
    <source>
        <strain evidence="3 4">VKM Ac-2527</strain>
    </source>
</reference>
<dbReference type="EMBL" id="SNWQ01000003">
    <property type="protein sequence ID" value="TDO51345.1"/>
    <property type="molecule type" value="Genomic_DNA"/>
</dbReference>
<dbReference type="AlphaFoldDB" id="A0A4R6KLT1"/>
<protein>
    <submittedName>
        <fullName evidence="3">Uncharacterized protein DUF1206</fullName>
    </submittedName>
</protein>
<feature type="transmembrane region" description="Helical" evidence="1">
    <location>
        <begin position="12"/>
        <end position="40"/>
    </location>
</feature>
<sequence>MKSAEAARQSRLYDVSITAGLIAYGVVHLLVAWIALQLAWGRPSEEASEEGALRQLADEPLGGVLLWVVAIGLFVLVIWRILDLVYGHLDLEKKLSAVGRGLVYLTLGISAIRVAVGSGGSSTGSTRSLSARLMENGAGRVLIVVVGLVIIAIGVRQLYKAATKKFTEDLTGGVSDTTVLLGRIGYAAKGIAFFIVGALFGWAAIDYDPQKAGGLDTALHTIKEQPFGAILLTLMAIGIACFGVYCFAWSRSQALSSTGSQRKISYGLGAQIGNKDA</sequence>
<feature type="transmembrane region" description="Helical" evidence="1">
    <location>
        <begin position="141"/>
        <end position="159"/>
    </location>
</feature>
<dbReference type="OrthoDB" id="4552598at2"/>
<evidence type="ECO:0000313" key="4">
    <source>
        <dbReference type="Proteomes" id="UP000295388"/>
    </source>
</evidence>
<feature type="domain" description="DUF1206" evidence="2">
    <location>
        <begin position="184"/>
        <end position="251"/>
    </location>
</feature>
<feature type="transmembrane region" description="Helical" evidence="1">
    <location>
        <begin position="180"/>
        <end position="205"/>
    </location>
</feature>
<keyword evidence="4" id="KW-1185">Reference proteome</keyword>
<evidence type="ECO:0000256" key="1">
    <source>
        <dbReference type="SAM" id="Phobius"/>
    </source>
</evidence>
<gene>
    <name evidence="3" type="ORF">EV643_10382</name>
</gene>
<evidence type="ECO:0000313" key="3">
    <source>
        <dbReference type="EMBL" id="TDO51345.1"/>
    </source>
</evidence>
<name>A0A4R6KLT1_9ACTN</name>
<accession>A0A4R6KLT1</accession>
<feature type="transmembrane region" description="Helical" evidence="1">
    <location>
        <begin position="102"/>
        <end position="121"/>
    </location>
</feature>
<feature type="domain" description="DUF1206" evidence="2">
    <location>
        <begin position="19"/>
        <end position="82"/>
    </location>
</feature>
<dbReference type="InterPro" id="IPR009597">
    <property type="entry name" value="DUF1206"/>
</dbReference>
<dbReference type="RefSeq" id="WP_133799310.1">
    <property type="nucleotide sequence ID" value="NZ_SNWQ01000003.1"/>
</dbReference>
<feature type="domain" description="DUF1206" evidence="2">
    <location>
        <begin position="97"/>
        <end position="163"/>
    </location>
</feature>
<dbReference type="Pfam" id="PF06724">
    <property type="entry name" value="DUF1206"/>
    <property type="match status" value="3"/>
</dbReference>